<organism evidence="2 3">
    <name type="scientific">Acidiphilium rubrum</name>
    <dbReference type="NCBI Taxonomy" id="526"/>
    <lineage>
        <taxon>Bacteria</taxon>
        <taxon>Pseudomonadati</taxon>
        <taxon>Pseudomonadota</taxon>
        <taxon>Alphaproteobacteria</taxon>
        <taxon>Acetobacterales</taxon>
        <taxon>Acidocellaceae</taxon>
        <taxon>Acidiphilium</taxon>
    </lineage>
</organism>
<dbReference type="AlphaFoldDB" id="A0A8G2FFQ1"/>
<evidence type="ECO:0000313" key="3">
    <source>
        <dbReference type="Proteomes" id="UP000186308"/>
    </source>
</evidence>
<comment type="caution">
    <text evidence="2">The sequence shown here is derived from an EMBL/GenBank/DDBJ whole genome shotgun (WGS) entry which is preliminary data.</text>
</comment>
<feature type="domain" description="Cysteine-rich" evidence="1">
    <location>
        <begin position="11"/>
        <end position="92"/>
    </location>
</feature>
<proteinExistence type="predicted"/>
<dbReference type="OrthoDB" id="9770306at2"/>
<sequence length="264" mass="27476">MTQPSSARPRVALFVTCLADMYRPSVGFAAIKLLEAAGCTVEVPRAQTCCGQPAYNSGDRATARALAEGLLTAFAGYDYVVVPSGSCAGMLRKHMPELFDQDPDLRSRAEALAAKTWELTGFLVDVMGFAGIESSLNVRATYHDSCAGLRELGVKTQPRALLGKVAGLELVEMSEPEICCGFGGTFCVKYPDISARMTGDKTTDIAATGADLVLAGDLGCLLNMAGKLSREGKPIAVRHVAEVLAGMTGDVAPIGAVAPGGGRG</sequence>
<dbReference type="Pfam" id="PF02754">
    <property type="entry name" value="CCG"/>
    <property type="match status" value="2"/>
</dbReference>
<dbReference type="EMBL" id="FTNE01000005">
    <property type="protein sequence ID" value="SIQ48507.1"/>
    <property type="molecule type" value="Genomic_DNA"/>
</dbReference>
<dbReference type="Proteomes" id="UP000186308">
    <property type="component" value="Unassembled WGS sequence"/>
</dbReference>
<evidence type="ECO:0000313" key="2">
    <source>
        <dbReference type="EMBL" id="SIQ48507.1"/>
    </source>
</evidence>
<dbReference type="GO" id="GO:0005829">
    <property type="term" value="C:cytosol"/>
    <property type="evidence" value="ECO:0007669"/>
    <property type="project" value="TreeGrafter"/>
</dbReference>
<feature type="domain" description="Cysteine-rich" evidence="1">
    <location>
        <begin position="141"/>
        <end position="224"/>
    </location>
</feature>
<dbReference type="GO" id="GO:0016491">
    <property type="term" value="F:oxidoreductase activity"/>
    <property type="evidence" value="ECO:0007669"/>
    <property type="project" value="UniProtKB-ARBA"/>
</dbReference>
<reference evidence="2 3" key="1">
    <citation type="submission" date="2017-01" db="EMBL/GenBank/DDBJ databases">
        <authorList>
            <person name="Varghese N."/>
            <person name="Submissions S."/>
        </authorList>
    </citation>
    <scope>NUCLEOTIDE SEQUENCE [LARGE SCALE GENOMIC DNA]</scope>
    <source>
        <strain evidence="2 3">ATCC 35905</strain>
    </source>
</reference>
<accession>A0A8G2FFQ1</accession>
<protein>
    <submittedName>
        <fullName evidence="2">L-lactate dehydrogenase complex protein LldE</fullName>
    </submittedName>
</protein>
<gene>
    <name evidence="2" type="ORF">SAMN05421828_10585</name>
</gene>
<evidence type="ECO:0000259" key="1">
    <source>
        <dbReference type="Pfam" id="PF02754"/>
    </source>
</evidence>
<dbReference type="InterPro" id="IPR004017">
    <property type="entry name" value="Cys_rich_dom"/>
</dbReference>
<keyword evidence="3" id="KW-1185">Reference proteome</keyword>
<dbReference type="PANTHER" id="PTHR30296:SF0">
    <property type="entry name" value="LACTATE UTILIZATION PROTEIN A"/>
    <property type="match status" value="1"/>
</dbReference>
<name>A0A8G2FFQ1_ACIRU</name>
<dbReference type="PANTHER" id="PTHR30296">
    <property type="entry name" value="UNCHARACTERIZED PROTEIN YKGE"/>
    <property type="match status" value="1"/>
</dbReference>
<dbReference type="RefSeq" id="WP_029311149.1">
    <property type="nucleotide sequence ID" value="NZ_FTNE01000005.1"/>
</dbReference>